<name>K6Z504_9ALTE</name>
<dbReference type="KEGG" id="gps:C427_4990"/>
<protein>
    <submittedName>
        <fullName evidence="3">Transposase, IS4 family protein</fullName>
    </submittedName>
</protein>
<gene>
    <name evidence="3" type="ORF">C427_4990</name>
</gene>
<dbReference type="GO" id="GO:0003677">
    <property type="term" value="F:DNA binding"/>
    <property type="evidence" value="ECO:0007669"/>
    <property type="project" value="InterPro"/>
</dbReference>
<dbReference type="Pfam" id="PF01609">
    <property type="entry name" value="DDE_Tnp_1"/>
    <property type="match status" value="1"/>
</dbReference>
<sequence>MTYPSSKSLDHLGLVAGFCKDIQLAQYIDDALGGSNERKVSFGQLFVAMLLNGLGFTGRTLHMYSEYFESKPLDRLLGEGISADDINDDALGRCLDALYDKGVSSLYQGIGERVVNHLGLDCQAVHLDSTSFHYDGQATPEGEFGHIRIAQGYSRDHRPELNQVILNLICENQSGIPVYMKPASGNNNDMEGFKQIVKAHIGSLKAAQASRYLVADAALYVKETIEELDARGQLFITRVPQTLKEAKALVTQAPILLFTPISQGYEGVSYDSEYGGVKQTWLLIRSEQAYKREQHNLNKRMLKAGEQARKSFKQLSQQRFACIQDAQSAIVKWRSKQTVCDVNARAIEVTVYANAGRPKRGELPTRIEYQITGELCTPLISRQTALHQLGLFIIATNDVSDDLDMASLLSSYKAQQNVEKGFRFLKSPDFLTSAIYLKKPERIEALLMVMTSCLMVYASLEHQIRKTLKDKACYFPDQKKKPSQTPTARWVFQCFENITVLYQAEHIPLVMNLKERQHIIINCLGDVYRRIYS</sequence>
<dbReference type="RefSeq" id="WP_007642903.1">
    <property type="nucleotide sequence ID" value="NC_020514.1"/>
</dbReference>
<dbReference type="InterPro" id="IPR047654">
    <property type="entry name" value="IS1634_transpos"/>
</dbReference>
<dbReference type="AlphaFoldDB" id="K6Z504"/>
<dbReference type="InterPro" id="IPR025457">
    <property type="entry name" value="DUF4277"/>
</dbReference>
<dbReference type="PANTHER" id="PTHR34614:SF2">
    <property type="entry name" value="TRANSPOSASE IS4-LIKE DOMAIN-CONTAINING PROTEIN"/>
    <property type="match status" value="1"/>
</dbReference>
<evidence type="ECO:0000259" key="1">
    <source>
        <dbReference type="Pfam" id="PF01609"/>
    </source>
</evidence>
<evidence type="ECO:0000259" key="2">
    <source>
        <dbReference type="Pfam" id="PF14104"/>
    </source>
</evidence>
<keyword evidence="4" id="KW-1185">Reference proteome</keyword>
<proteinExistence type="predicted"/>
<dbReference type="GO" id="GO:0004803">
    <property type="term" value="F:transposase activity"/>
    <property type="evidence" value="ECO:0007669"/>
    <property type="project" value="InterPro"/>
</dbReference>
<feature type="domain" description="DUF4277" evidence="2">
    <location>
        <begin position="6"/>
        <end position="110"/>
    </location>
</feature>
<accession>K6Z504</accession>
<dbReference type="InterPro" id="IPR002559">
    <property type="entry name" value="Transposase_11"/>
</dbReference>
<dbReference type="GO" id="GO:0006313">
    <property type="term" value="P:DNA transposition"/>
    <property type="evidence" value="ECO:0007669"/>
    <property type="project" value="InterPro"/>
</dbReference>
<dbReference type="NCBIfam" id="NF033559">
    <property type="entry name" value="transpos_IS1634"/>
    <property type="match status" value="1"/>
</dbReference>
<dbReference type="PATRIC" id="fig|1129794.4.peg.4977"/>
<dbReference type="EMBL" id="CP003837">
    <property type="protein sequence ID" value="AGH47089.1"/>
    <property type="molecule type" value="Genomic_DNA"/>
</dbReference>
<dbReference type="OrthoDB" id="5654337at2"/>
<reference evidence="3 4" key="1">
    <citation type="journal article" date="2013" name="Genome Announc.">
        <title>Complete Genome Sequence of Glaciecola psychrophila Strain 170T.</title>
        <authorList>
            <person name="Yin J."/>
            <person name="Chen J."/>
            <person name="Liu G."/>
            <person name="Yu Y."/>
            <person name="Song L."/>
            <person name="Wang X."/>
            <person name="Qu X."/>
        </authorList>
    </citation>
    <scope>NUCLEOTIDE SEQUENCE [LARGE SCALE GENOMIC DNA]</scope>
    <source>
        <strain evidence="3 4">170</strain>
    </source>
</reference>
<dbReference type="InterPro" id="IPR012337">
    <property type="entry name" value="RNaseH-like_sf"/>
</dbReference>
<dbReference type="Pfam" id="PF14104">
    <property type="entry name" value="DUF4277"/>
    <property type="match status" value="1"/>
</dbReference>
<evidence type="ECO:0000313" key="4">
    <source>
        <dbReference type="Proteomes" id="UP000011864"/>
    </source>
</evidence>
<dbReference type="eggNOG" id="COG5421">
    <property type="taxonomic scope" value="Bacteria"/>
</dbReference>
<feature type="domain" description="Transposase IS4-like" evidence="1">
    <location>
        <begin position="127"/>
        <end position="455"/>
    </location>
</feature>
<dbReference type="SUPFAM" id="SSF53098">
    <property type="entry name" value="Ribonuclease H-like"/>
    <property type="match status" value="1"/>
</dbReference>
<dbReference type="Proteomes" id="UP000011864">
    <property type="component" value="Chromosome"/>
</dbReference>
<dbReference type="PANTHER" id="PTHR34614">
    <property type="match status" value="1"/>
</dbReference>
<organism evidence="3 4">
    <name type="scientific">Paraglaciecola psychrophila 170</name>
    <dbReference type="NCBI Taxonomy" id="1129794"/>
    <lineage>
        <taxon>Bacteria</taxon>
        <taxon>Pseudomonadati</taxon>
        <taxon>Pseudomonadota</taxon>
        <taxon>Gammaproteobacteria</taxon>
        <taxon>Alteromonadales</taxon>
        <taxon>Alteromonadaceae</taxon>
        <taxon>Paraglaciecola</taxon>
    </lineage>
</organism>
<dbReference type="HOGENOM" id="CLU_034349_3_1_6"/>
<evidence type="ECO:0000313" key="3">
    <source>
        <dbReference type="EMBL" id="AGH47089.1"/>
    </source>
</evidence>